<keyword evidence="3" id="KW-1185">Reference proteome</keyword>
<gene>
    <name evidence="2" type="ORF">PX52LOC_05523</name>
</gene>
<organism evidence="2 3">
    <name type="scientific">Limnoglobus roseus</name>
    <dbReference type="NCBI Taxonomy" id="2598579"/>
    <lineage>
        <taxon>Bacteria</taxon>
        <taxon>Pseudomonadati</taxon>
        <taxon>Planctomycetota</taxon>
        <taxon>Planctomycetia</taxon>
        <taxon>Gemmatales</taxon>
        <taxon>Gemmataceae</taxon>
        <taxon>Limnoglobus</taxon>
    </lineage>
</organism>
<evidence type="ECO:0000313" key="3">
    <source>
        <dbReference type="Proteomes" id="UP000324974"/>
    </source>
</evidence>
<dbReference type="OrthoDB" id="9847239at2"/>
<evidence type="ECO:0000256" key="1">
    <source>
        <dbReference type="SAM" id="MobiDB-lite"/>
    </source>
</evidence>
<dbReference type="RefSeq" id="WP_149113007.1">
    <property type="nucleotide sequence ID" value="NZ_CP042425.1"/>
</dbReference>
<evidence type="ECO:0000313" key="2">
    <source>
        <dbReference type="EMBL" id="QEL18498.1"/>
    </source>
</evidence>
<feature type="region of interest" description="Disordered" evidence="1">
    <location>
        <begin position="235"/>
        <end position="260"/>
    </location>
</feature>
<reference evidence="3" key="1">
    <citation type="submission" date="2019-08" db="EMBL/GenBank/DDBJ databases">
        <title>Limnoglobus roseus gen. nov., sp. nov., a novel freshwater planctomycete with a giant genome from the family Gemmataceae.</title>
        <authorList>
            <person name="Kulichevskaya I.S."/>
            <person name="Naumoff D.G."/>
            <person name="Miroshnikov K."/>
            <person name="Ivanova A."/>
            <person name="Philippov D.A."/>
            <person name="Hakobyan A."/>
            <person name="Rijpstra I.C."/>
            <person name="Sinninghe Damste J.S."/>
            <person name="Liesack W."/>
            <person name="Dedysh S.N."/>
        </authorList>
    </citation>
    <scope>NUCLEOTIDE SEQUENCE [LARGE SCALE GENOMIC DNA]</scope>
    <source>
        <strain evidence="3">PX52</strain>
    </source>
</reference>
<protein>
    <submittedName>
        <fullName evidence="2">Uncharacterized protein</fullName>
    </submittedName>
</protein>
<dbReference type="Proteomes" id="UP000324974">
    <property type="component" value="Chromosome"/>
</dbReference>
<dbReference type="EMBL" id="CP042425">
    <property type="protein sequence ID" value="QEL18498.1"/>
    <property type="molecule type" value="Genomic_DNA"/>
</dbReference>
<sequence>MVPLDSFKLTPPGNTSGARTAVINMRDGKSVIIDPNTKKVAKDKQDAMNLFAKSLVYVLTDKVYYTPPDPKKGELRPVPPELTLESLFDAASSFILVPTWGQKQKLNIDQSDYIGGFGEAMDAAIRDILQPKGAKQGDPPPAVPEIMQINAARMLSLAAKSGAPAHYPTILTLLTDPNTDPAILIYAIKAAEGLIGAYNPVWANDVKYATHTIKDAEMVKLVGALDAIVKRTKPYGLPSRAPKPPPPPMPVTPAPSTVDAKNAPPTVGQLQTEMVSKEQQMVVRYYRRAALRAMAQCRYPQFIDAQDGSSVRPLATLAKMAIGDPSITRTPGYDEIAIAVMGLCNLHDYKDVNMDVLFDCVAQGVLNFSGKKTGKPEDHSIPWKVTGSYLITALTDWQKVPNAARYRNKLESLATVLVERVLVPLEKIGTPGFVPNADAVARWREQNPVPELKLFIEAKEPPLKAGFVEPT</sequence>
<accession>A0A5C1ANR0</accession>
<dbReference type="KEGG" id="lrs:PX52LOC_05523"/>
<feature type="compositionally biased region" description="Pro residues" evidence="1">
    <location>
        <begin position="241"/>
        <end position="253"/>
    </location>
</feature>
<dbReference type="AlphaFoldDB" id="A0A5C1ANR0"/>
<name>A0A5C1ANR0_9BACT</name>
<proteinExistence type="predicted"/>